<evidence type="ECO:0000313" key="2">
    <source>
        <dbReference type="EMBL" id="BDY31323.1"/>
    </source>
</evidence>
<name>A0AAI8TUR3_MYCME</name>
<feature type="compositionally biased region" description="Basic residues" evidence="1">
    <location>
        <begin position="731"/>
        <end position="743"/>
    </location>
</feature>
<gene>
    <name evidence="2" type="ORF">hbim_05275</name>
</gene>
<proteinExistence type="predicted"/>
<evidence type="ECO:0000313" key="3">
    <source>
        <dbReference type="Proteomes" id="UP001241092"/>
    </source>
</evidence>
<reference evidence="2" key="1">
    <citation type="submission" date="2023-03" db="EMBL/GenBank/DDBJ databases">
        <title>Draft genome sequence of a Mycolicibacterium mageritense strain H4_3_1 isolated from a hybrid biological-inorganic system reactor.</title>
        <authorList>
            <person name="Feng X."/>
            <person name="Kazama D."/>
            <person name="Sato K."/>
            <person name="Kobayashi H."/>
        </authorList>
    </citation>
    <scope>NUCLEOTIDE SEQUENCE</scope>
    <source>
        <strain evidence="2">H4_3_1</strain>
    </source>
</reference>
<dbReference type="AlphaFoldDB" id="A0AAI8TUR3"/>
<dbReference type="EMBL" id="AP027452">
    <property type="protein sequence ID" value="BDY31323.1"/>
    <property type="molecule type" value="Genomic_DNA"/>
</dbReference>
<feature type="compositionally biased region" description="Basic and acidic residues" evidence="1">
    <location>
        <begin position="852"/>
        <end position="873"/>
    </location>
</feature>
<sequence length="891" mass="95596">MPSRRAAGGAVPAKEAGIIRLQQLAGNQAVSGALQRDPAPASAPAAPVSADAAAAIDAVIKNPKADAGDVKAIDKYIPSANPEQTGELIMILVNHYWGFFGPYDRATLKKLWENYGPGGLKAEVTKNELWWEKCVDLAPGLKDLKVVTDAKKDFKDEIHSQAQKNLAENATYLKEQHDGMDTATGGDPQSRAVAQKGIDDKAMAMTKMADELTKLQAQRRKMLETVVGFKYVHNLGSNTQEVTFNPAGPKPMRPDDAKYPSWDDINDLWTKASQEINDDAGRFPWLVGLLKDPSEGEQRLKGVAEQKHPLFARAQIRMELRKQMDKVKEAQDKLPTMDWFDLEPIRDGLLGGKKWGDPKGLGTFENWAAKDAIGERARTEWWKALGFELATQAAFVAVSLASAGAAPLIVGVLGAAVAVGTPAAQSMMASQKAEDLSTVSQGTVLPGTDVVGEAQVAAQRAEATAKAIESVLNAVMAGVPLAKAMTVEYRLLGLAQASAAEQSNILTAAVKQFGPLNTATKTGWGFEQMMSKVGTDSEAGKAIQKELLAILRKPVKELTAAELAALRGSAAEAGVDNATRIGTLDSAGAAARLTAAGRATLEQWTQLGSEDARGQWLGRTVNGELKKGGFEKELTIAVREMEENTYGSFDRKNWTVTFNKRYLTGKENVETALKMVRTATHEARHAEQYVLMVRRTLAKNSAATMEELKVVTDGLREDIIEMAKKEAGAVGRRRSTGGHRRQVPRLLRNQGGPCQLQPRAGDEGRLAEALEDVRGRVARCVRSGVAGTQARAGPARRTVGGGREAVPQVVSTVLGCAARGRCSPRGESGRPLGIRIRGAAAGVRCELGQAGETHRGVGEEARGRRSSLEEGAGRGRTAACSRHAVDRRRRG</sequence>
<dbReference type="Proteomes" id="UP001241092">
    <property type="component" value="Chromosome"/>
</dbReference>
<protein>
    <submittedName>
        <fullName evidence="2">Uncharacterized protein</fullName>
    </submittedName>
</protein>
<accession>A0AAI8TUR3</accession>
<feature type="region of interest" description="Disordered" evidence="1">
    <location>
        <begin position="851"/>
        <end position="891"/>
    </location>
</feature>
<evidence type="ECO:0000256" key="1">
    <source>
        <dbReference type="SAM" id="MobiDB-lite"/>
    </source>
</evidence>
<organism evidence="2 3">
    <name type="scientific">Mycolicibacterium mageritense</name>
    <name type="common">Mycobacterium mageritense</name>
    <dbReference type="NCBI Taxonomy" id="53462"/>
    <lineage>
        <taxon>Bacteria</taxon>
        <taxon>Bacillati</taxon>
        <taxon>Actinomycetota</taxon>
        <taxon>Actinomycetes</taxon>
        <taxon>Mycobacteriales</taxon>
        <taxon>Mycobacteriaceae</taxon>
        <taxon>Mycolicibacterium</taxon>
    </lineage>
</organism>
<feature type="region of interest" description="Disordered" evidence="1">
    <location>
        <begin position="727"/>
        <end position="762"/>
    </location>
</feature>